<dbReference type="AlphaFoldDB" id="A0A8X6P0F2"/>
<name>A0A8X6P0F2_NEPPI</name>
<protein>
    <submittedName>
        <fullName evidence="1">Uncharacterized protein</fullName>
    </submittedName>
</protein>
<organism evidence="1 2">
    <name type="scientific">Nephila pilipes</name>
    <name type="common">Giant wood spider</name>
    <name type="synonym">Nephila maculata</name>
    <dbReference type="NCBI Taxonomy" id="299642"/>
    <lineage>
        <taxon>Eukaryota</taxon>
        <taxon>Metazoa</taxon>
        <taxon>Ecdysozoa</taxon>
        <taxon>Arthropoda</taxon>
        <taxon>Chelicerata</taxon>
        <taxon>Arachnida</taxon>
        <taxon>Araneae</taxon>
        <taxon>Araneomorphae</taxon>
        <taxon>Entelegynae</taxon>
        <taxon>Araneoidea</taxon>
        <taxon>Nephilidae</taxon>
        <taxon>Nephila</taxon>
    </lineage>
</organism>
<accession>A0A8X6P0F2</accession>
<proteinExistence type="predicted"/>
<keyword evidence="2" id="KW-1185">Reference proteome</keyword>
<reference evidence="1" key="1">
    <citation type="submission" date="2020-08" db="EMBL/GenBank/DDBJ databases">
        <title>Multicomponent nature underlies the extraordinary mechanical properties of spider dragline silk.</title>
        <authorList>
            <person name="Kono N."/>
            <person name="Nakamura H."/>
            <person name="Mori M."/>
            <person name="Yoshida Y."/>
            <person name="Ohtoshi R."/>
            <person name="Malay A.D."/>
            <person name="Moran D.A.P."/>
            <person name="Tomita M."/>
            <person name="Numata K."/>
            <person name="Arakawa K."/>
        </authorList>
    </citation>
    <scope>NUCLEOTIDE SEQUENCE</scope>
</reference>
<sequence length="91" mass="10821">MKGKLLEQDECVCSSEKWCKYWSFPELILSQVYHGEADFCKTDSSRARRQSVDERDRLRLIHIVTEDKWAIVKWMVPSLVQKKVLEARHPK</sequence>
<gene>
    <name evidence="1" type="ORF">NPIL_174871</name>
</gene>
<evidence type="ECO:0000313" key="1">
    <source>
        <dbReference type="EMBL" id="GFT44761.1"/>
    </source>
</evidence>
<comment type="caution">
    <text evidence="1">The sequence shown here is derived from an EMBL/GenBank/DDBJ whole genome shotgun (WGS) entry which is preliminary data.</text>
</comment>
<evidence type="ECO:0000313" key="2">
    <source>
        <dbReference type="Proteomes" id="UP000887013"/>
    </source>
</evidence>
<dbReference type="EMBL" id="BMAW01110752">
    <property type="protein sequence ID" value="GFT44761.1"/>
    <property type="molecule type" value="Genomic_DNA"/>
</dbReference>
<dbReference type="Proteomes" id="UP000887013">
    <property type="component" value="Unassembled WGS sequence"/>
</dbReference>